<dbReference type="PROSITE" id="PS52050">
    <property type="entry name" value="WYL"/>
    <property type="match status" value="1"/>
</dbReference>
<evidence type="ECO:0000256" key="1">
    <source>
        <dbReference type="ARBA" id="ARBA00023015"/>
    </source>
</evidence>
<keyword evidence="1" id="KW-0805">Transcription regulation</keyword>
<dbReference type="Pfam" id="PF08279">
    <property type="entry name" value="HTH_11"/>
    <property type="match status" value="1"/>
</dbReference>
<dbReference type="Pfam" id="PF13280">
    <property type="entry name" value="WYL"/>
    <property type="match status" value="1"/>
</dbReference>
<organism evidence="4 5">
    <name type="scientific">Paenibacillus glycanilyticus</name>
    <dbReference type="NCBI Taxonomy" id="126569"/>
    <lineage>
        <taxon>Bacteria</taxon>
        <taxon>Bacillati</taxon>
        <taxon>Bacillota</taxon>
        <taxon>Bacilli</taxon>
        <taxon>Bacillales</taxon>
        <taxon>Paenibacillaceae</taxon>
        <taxon>Paenibacillus</taxon>
    </lineage>
</organism>
<evidence type="ECO:0000313" key="4">
    <source>
        <dbReference type="EMBL" id="GMK43974.1"/>
    </source>
</evidence>
<dbReference type="InterPro" id="IPR026881">
    <property type="entry name" value="WYL_dom"/>
</dbReference>
<dbReference type="InterPro" id="IPR013196">
    <property type="entry name" value="HTH_11"/>
</dbReference>
<sequence>MDMRADRLLSIMILLQNNEILTTKELAKRLEVSDRTILRDMDALSLSGVPVIADRGKTGGWRLMDHFRSYLSGLKLEDTKALFILPAEQMLKDLGVEIKGLDIRQKLLASLPDSSKSEALHYMEKIYMDTGTWKPAEDKNKALLTIQKALWEDTRLKITYQKADGTSSERTVSPLGLVAKGSSWYLVARNDDGAFRSFRVSRIARAEATDELFSRPDDFDLAEYWKQSKLDFAGSLPSIEIKVLADPSILGRMSFTDRFVEKLGTAVPAVDGKVPVTLRFNTEQEAVEYVLGFGGAMMLEQPDHLIEKIVQQAKAVLAMYE</sequence>
<dbReference type="SUPFAM" id="SSF46785">
    <property type="entry name" value="Winged helix' DNA-binding domain"/>
    <property type="match status" value="1"/>
</dbReference>
<dbReference type="Pfam" id="PF25583">
    <property type="entry name" value="WCX"/>
    <property type="match status" value="1"/>
</dbReference>
<dbReference type="InterPro" id="IPR057727">
    <property type="entry name" value="WCX_dom"/>
</dbReference>
<evidence type="ECO:0000259" key="3">
    <source>
        <dbReference type="PROSITE" id="PS51000"/>
    </source>
</evidence>
<reference evidence="4 5" key="1">
    <citation type="submission" date="2023-05" db="EMBL/GenBank/DDBJ databases">
        <title>Draft genome of Paenibacillus sp. CCS26.</title>
        <authorList>
            <person name="Akita H."/>
            <person name="Shinto Y."/>
            <person name="Kimura Z."/>
        </authorList>
    </citation>
    <scope>NUCLEOTIDE SEQUENCE [LARGE SCALE GENOMIC DNA]</scope>
    <source>
        <strain evidence="4 5">CCS26</strain>
    </source>
</reference>
<dbReference type="PIRSF" id="PIRSF016838">
    <property type="entry name" value="PafC"/>
    <property type="match status" value="1"/>
</dbReference>
<dbReference type="PANTHER" id="PTHR34580:SF1">
    <property type="entry name" value="PROTEIN PAFC"/>
    <property type="match status" value="1"/>
</dbReference>
<dbReference type="InterPro" id="IPR051534">
    <property type="entry name" value="CBASS_pafABC_assoc_protein"/>
</dbReference>
<dbReference type="InterPro" id="IPR001034">
    <property type="entry name" value="DeoR_HTH"/>
</dbReference>
<feature type="domain" description="HTH deoR-type" evidence="3">
    <location>
        <begin position="4"/>
        <end position="59"/>
    </location>
</feature>
<dbReference type="EMBL" id="BTCL01000003">
    <property type="protein sequence ID" value="GMK43974.1"/>
    <property type="molecule type" value="Genomic_DNA"/>
</dbReference>
<comment type="caution">
    <text evidence="4">The sequence shown here is derived from an EMBL/GenBank/DDBJ whole genome shotgun (WGS) entry which is preliminary data.</text>
</comment>
<proteinExistence type="predicted"/>
<accession>A0ABQ6NGT0</accession>
<evidence type="ECO:0000256" key="2">
    <source>
        <dbReference type="ARBA" id="ARBA00023163"/>
    </source>
</evidence>
<dbReference type="InterPro" id="IPR036390">
    <property type="entry name" value="WH_DNA-bd_sf"/>
</dbReference>
<keyword evidence="2" id="KW-0804">Transcription</keyword>
<dbReference type="Proteomes" id="UP001285921">
    <property type="component" value="Unassembled WGS sequence"/>
</dbReference>
<dbReference type="PANTHER" id="PTHR34580">
    <property type="match status" value="1"/>
</dbReference>
<name>A0ABQ6NGT0_9BACL</name>
<dbReference type="Gene3D" id="1.10.10.10">
    <property type="entry name" value="Winged helix-like DNA-binding domain superfamily/Winged helix DNA-binding domain"/>
    <property type="match status" value="1"/>
</dbReference>
<gene>
    <name evidence="4" type="ORF">PghCCS26_11010</name>
</gene>
<dbReference type="InterPro" id="IPR036388">
    <property type="entry name" value="WH-like_DNA-bd_sf"/>
</dbReference>
<keyword evidence="5" id="KW-1185">Reference proteome</keyword>
<protein>
    <submittedName>
        <fullName evidence="4">Transcriptional regulator</fullName>
    </submittedName>
</protein>
<dbReference type="PROSITE" id="PS51000">
    <property type="entry name" value="HTH_DEOR_2"/>
    <property type="match status" value="1"/>
</dbReference>
<evidence type="ECO:0000313" key="5">
    <source>
        <dbReference type="Proteomes" id="UP001285921"/>
    </source>
</evidence>
<dbReference type="InterPro" id="IPR028349">
    <property type="entry name" value="PafC-like"/>
</dbReference>